<evidence type="ECO:0000313" key="5">
    <source>
        <dbReference type="RefSeq" id="XP_022258860.1"/>
    </source>
</evidence>
<organism evidence="4 5">
    <name type="scientific">Limulus polyphemus</name>
    <name type="common">Atlantic horseshoe crab</name>
    <dbReference type="NCBI Taxonomy" id="6850"/>
    <lineage>
        <taxon>Eukaryota</taxon>
        <taxon>Metazoa</taxon>
        <taxon>Ecdysozoa</taxon>
        <taxon>Arthropoda</taxon>
        <taxon>Chelicerata</taxon>
        <taxon>Merostomata</taxon>
        <taxon>Xiphosura</taxon>
        <taxon>Limulidae</taxon>
        <taxon>Limulus</taxon>
    </lineage>
</organism>
<feature type="non-terminal residue" evidence="5">
    <location>
        <position position="1"/>
    </location>
</feature>
<dbReference type="Pfam" id="PF06327">
    <property type="entry name" value="Adcy_cons_dom"/>
    <property type="match status" value="1"/>
</dbReference>
<dbReference type="RefSeq" id="XP_022258860.1">
    <property type="nucleotide sequence ID" value="XM_022403152.1"/>
</dbReference>
<sequence>RVHISEATLDQLDNNYVVEPAFGYQRDILLKKMKVETFFIVGHKKKVTGNGYFNGRRSSFASAPVIARAQMRNRKMSSGSDILSLRRRTVLDYSISDYQKMVESVNKDVDNNINSMALSNKDQWCNSKEIEPFLLFFRNKNLEKPYLKQIFVYMELF</sequence>
<evidence type="ECO:0000313" key="4">
    <source>
        <dbReference type="Proteomes" id="UP000694941"/>
    </source>
</evidence>
<dbReference type="InterPro" id="IPR009398">
    <property type="entry name" value="Adcy_conserved_dom"/>
</dbReference>
<gene>
    <name evidence="5" type="primary">LOC111089902</name>
</gene>
<keyword evidence="4" id="KW-1185">Reference proteome</keyword>
<accession>A0ABM1TSK4</accession>
<proteinExistence type="predicted"/>
<feature type="domain" description="Adenylate cyclase conserved" evidence="3">
    <location>
        <begin position="88"/>
        <end position="149"/>
    </location>
</feature>
<evidence type="ECO:0000256" key="2">
    <source>
        <dbReference type="ARBA" id="ARBA00023239"/>
    </source>
</evidence>
<reference evidence="5" key="1">
    <citation type="submission" date="2025-08" db="UniProtKB">
        <authorList>
            <consortium name="RefSeq"/>
        </authorList>
    </citation>
    <scope>IDENTIFICATION</scope>
    <source>
        <tissue evidence="5">Muscle</tissue>
    </source>
</reference>
<keyword evidence="2" id="KW-0456">Lyase</keyword>
<dbReference type="GeneID" id="111089902"/>
<name>A0ABM1TSK4_LIMPO</name>
<keyword evidence="1" id="KW-0547">Nucleotide-binding</keyword>
<dbReference type="PANTHER" id="PTHR45627">
    <property type="entry name" value="ADENYLATE CYCLASE TYPE 1"/>
    <property type="match status" value="1"/>
</dbReference>
<dbReference type="Proteomes" id="UP000694941">
    <property type="component" value="Unplaced"/>
</dbReference>
<evidence type="ECO:0000256" key="1">
    <source>
        <dbReference type="ARBA" id="ARBA00022741"/>
    </source>
</evidence>
<dbReference type="PANTHER" id="PTHR45627:SF12">
    <property type="entry name" value="ADENYLATE CYCLASE TYPE 2"/>
    <property type="match status" value="1"/>
</dbReference>
<protein>
    <submittedName>
        <fullName evidence="5">Adenylate cyclase type 6-like</fullName>
    </submittedName>
</protein>
<evidence type="ECO:0000259" key="3">
    <source>
        <dbReference type="Pfam" id="PF06327"/>
    </source>
</evidence>